<keyword evidence="3" id="KW-1185">Reference proteome</keyword>
<evidence type="ECO:0000313" key="2">
    <source>
        <dbReference type="EMBL" id="KAA5539215.1"/>
    </source>
</evidence>
<reference evidence="2 3" key="1">
    <citation type="submission" date="2019-08" db="EMBL/GenBank/DDBJ databases">
        <authorList>
            <person name="Dhanesh K."/>
            <person name="Kumar G."/>
            <person name="Sasikala C."/>
            <person name="Venkata Ramana C."/>
        </authorList>
    </citation>
    <scope>NUCLEOTIDE SEQUENCE [LARGE SCALE GENOMIC DNA]</scope>
    <source>
        <strain evidence="2 3">JC645</strain>
    </source>
</reference>
<accession>A0A5M6D255</accession>
<dbReference type="EMBL" id="VWOX01000021">
    <property type="protein sequence ID" value="KAA5539215.1"/>
    <property type="molecule type" value="Genomic_DNA"/>
</dbReference>
<keyword evidence="1" id="KW-0732">Signal</keyword>
<gene>
    <name evidence="2" type="ORF">FYK55_25175</name>
</gene>
<organism evidence="2 3">
    <name type="scientific">Roseiconus nitratireducens</name>
    <dbReference type="NCBI Taxonomy" id="2605748"/>
    <lineage>
        <taxon>Bacteria</taxon>
        <taxon>Pseudomonadati</taxon>
        <taxon>Planctomycetota</taxon>
        <taxon>Planctomycetia</taxon>
        <taxon>Pirellulales</taxon>
        <taxon>Pirellulaceae</taxon>
        <taxon>Roseiconus</taxon>
    </lineage>
</organism>
<dbReference type="AlphaFoldDB" id="A0A5M6D255"/>
<dbReference type="Proteomes" id="UP000324479">
    <property type="component" value="Unassembled WGS sequence"/>
</dbReference>
<protein>
    <submittedName>
        <fullName evidence="2">Uncharacterized protein</fullName>
    </submittedName>
</protein>
<evidence type="ECO:0000313" key="3">
    <source>
        <dbReference type="Proteomes" id="UP000324479"/>
    </source>
</evidence>
<dbReference type="RefSeq" id="WP_150079408.1">
    <property type="nucleotide sequence ID" value="NZ_VWOX01000021.1"/>
</dbReference>
<feature type="chain" id="PRO_5024397802" evidence="1">
    <location>
        <begin position="24"/>
        <end position="331"/>
    </location>
</feature>
<evidence type="ECO:0000256" key="1">
    <source>
        <dbReference type="SAM" id="SignalP"/>
    </source>
</evidence>
<comment type="caution">
    <text evidence="2">The sequence shown here is derived from an EMBL/GenBank/DDBJ whole genome shotgun (WGS) entry which is preliminary data.</text>
</comment>
<sequence>MIHSPRTICLLRLALILCIGASAAESFGQAEPAAHPDEIKAVFRISRSFLAEVADRPIVAEIPLCATVLNFRCSGVIHGEGRLAIDLQRSGQHAVFEVTSEGRGRARVRGRRGPIVAHGAAWGPFTSQTLVRFDGRRFSEISTIPQVTVCASVQRVTGHRDRPLGRLIGSGIMPMTDHLIPKAVAEATPIANGYLKEFVEETADKIILRLNQKTPIEESVNRLFPKTTDWVFQMSSDEQFLQAAYGPPGVTVPALPEVPAMVGDVRLEAWLRSTNEEAKLLAKFGNGPLARQLVQRQLETRLPELAALAEERSVQAVGSWVVIQIGAPDNN</sequence>
<feature type="signal peptide" evidence="1">
    <location>
        <begin position="1"/>
        <end position="23"/>
    </location>
</feature>
<proteinExistence type="predicted"/>
<name>A0A5M6D255_9BACT</name>